<dbReference type="OrthoDB" id="4161727at2759"/>
<keyword evidence="1" id="KW-0479">Metal-binding</keyword>
<dbReference type="Proteomes" id="UP000288168">
    <property type="component" value="Unassembled WGS sequence"/>
</dbReference>
<organism evidence="4 5">
    <name type="scientific">Fusarium duplospermum</name>
    <dbReference type="NCBI Taxonomy" id="1325734"/>
    <lineage>
        <taxon>Eukaryota</taxon>
        <taxon>Fungi</taxon>
        <taxon>Dikarya</taxon>
        <taxon>Ascomycota</taxon>
        <taxon>Pezizomycotina</taxon>
        <taxon>Sordariomycetes</taxon>
        <taxon>Hypocreomycetidae</taxon>
        <taxon>Hypocreales</taxon>
        <taxon>Nectriaceae</taxon>
        <taxon>Fusarium</taxon>
        <taxon>Fusarium solani species complex</taxon>
    </lineage>
</organism>
<feature type="region of interest" description="Disordered" evidence="2">
    <location>
        <begin position="51"/>
        <end position="70"/>
    </location>
</feature>
<evidence type="ECO:0000259" key="3">
    <source>
        <dbReference type="PROSITE" id="PS50157"/>
    </source>
</evidence>
<dbReference type="PANTHER" id="PTHR38166">
    <property type="entry name" value="C2H2-TYPE DOMAIN-CONTAINING PROTEIN-RELATED"/>
    <property type="match status" value="1"/>
</dbReference>
<dbReference type="PROSITE" id="PS50157">
    <property type="entry name" value="ZINC_FINGER_C2H2_2"/>
    <property type="match status" value="1"/>
</dbReference>
<evidence type="ECO:0000256" key="1">
    <source>
        <dbReference type="PROSITE-ProRule" id="PRU00042"/>
    </source>
</evidence>
<comment type="caution">
    <text evidence="4">The sequence shown here is derived from an EMBL/GenBank/DDBJ whole genome shotgun (WGS) entry which is preliminary data.</text>
</comment>
<sequence length="416" mass="46792">MSSRTCVGPGWDSVHRVKEHIFRRHMLLSTQCEGCLKVFETLPALDEHLRNPCRKKPPQRSYGINKEQEKQLRSRRMYQKSLDEEEKWRAIYKIIFPGEKSIPSPYYEPEVPEFPDIYQQMLIKDLPEIVTRRLTAPESGLVEHITANAMANRHSSTREVDRKPIGGLDLMGSSQASVGPQLKQRIQDTVEAAVKEMLSRVDGQKEPSPELKINVESPDEELDGWMKTEEYAQPAGPTRLQSNMLQLPVIGGTESKHDPRAQYPTPTSSAISRSPEVPLAAMAEPSFLQPAPQEANLYSLFNENHSGNELESMTGGSSFPELDNLNWENLTNTGPVVTAPMYTSAGPNLSLNVSEPAEIRHQELLSAQETDFVLGPWEFPQPIQSVDSGYETIICPSASNGFDDWDLDDRFTEPYI</sequence>
<evidence type="ECO:0000313" key="5">
    <source>
        <dbReference type="Proteomes" id="UP000288168"/>
    </source>
</evidence>
<feature type="domain" description="C2H2-type" evidence="3">
    <location>
        <begin position="30"/>
        <end position="57"/>
    </location>
</feature>
<keyword evidence="5" id="KW-1185">Reference proteome</keyword>
<proteinExistence type="predicted"/>
<evidence type="ECO:0000256" key="2">
    <source>
        <dbReference type="SAM" id="MobiDB-lite"/>
    </source>
</evidence>
<dbReference type="InterPro" id="IPR013087">
    <property type="entry name" value="Znf_C2H2_type"/>
</dbReference>
<feature type="region of interest" description="Disordered" evidence="2">
    <location>
        <begin position="253"/>
        <end position="272"/>
    </location>
</feature>
<dbReference type="GO" id="GO:0008270">
    <property type="term" value="F:zinc ion binding"/>
    <property type="evidence" value="ECO:0007669"/>
    <property type="project" value="UniProtKB-KW"/>
</dbReference>
<keyword evidence="1" id="KW-0862">Zinc</keyword>
<dbReference type="STRING" id="1325734.A0A428NPN7"/>
<accession>A0A428NPN7</accession>
<dbReference type="AlphaFoldDB" id="A0A428NPN7"/>
<gene>
    <name evidence="4" type="ORF">CEP54_015383</name>
</gene>
<keyword evidence="1" id="KW-0863">Zinc-finger</keyword>
<evidence type="ECO:0000313" key="4">
    <source>
        <dbReference type="EMBL" id="RSL42710.1"/>
    </source>
</evidence>
<dbReference type="PANTHER" id="PTHR38166:SF1">
    <property type="entry name" value="C2H2-TYPE DOMAIN-CONTAINING PROTEIN"/>
    <property type="match status" value="1"/>
</dbReference>
<dbReference type="EMBL" id="NKCI01000354">
    <property type="protein sequence ID" value="RSL42710.1"/>
    <property type="molecule type" value="Genomic_DNA"/>
</dbReference>
<protein>
    <recommendedName>
        <fullName evidence="3">C2H2-type domain-containing protein</fullName>
    </recommendedName>
</protein>
<name>A0A428NPN7_9HYPO</name>
<reference evidence="4 5" key="1">
    <citation type="submission" date="2017-06" db="EMBL/GenBank/DDBJ databases">
        <title>Comparative genomic analysis of Ambrosia Fusariam Clade fungi.</title>
        <authorList>
            <person name="Stajich J.E."/>
            <person name="Carrillo J."/>
            <person name="Kijimoto T."/>
            <person name="Eskalen A."/>
            <person name="O'Donnell K."/>
            <person name="Kasson M."/>
        </authorList>
    </citation>
    <scope>NUCLEOTIDE SEQUENCE [LARGE SCALE GENOMIC DNA]</scope>
    <source>
        <strain evidence="4 5">NRRL62584</strain>
    </source>
</reference>